<keyword evidence="6 10" id="KW-1133">Transmembrane helix</keyword>
<keyword evidence="11" id="KW-1185">Reference proteome</keyword>
<organism evidence="11 12">
    <name type="scientific">Temnothorax curvispinosus</name>
    <dbReference type="NCBI Taxonomy" id="300111"/>
    <lineage>
        <taxon>Eukaryota</taxon>
        <taxon>Metazoa</taxon>
        <taxon>Ecdysozoa</taxon>
        <taxon>Arthropoda</taxon>
        <taxon>Hexapoda</taxon>
        <taxon>Insecta</taxon>
        <taxon>Pterygota</taxon>
        <taxon>Neoptera</taxon>
        <taxon>Endopterygota</taxon>
        <taxon>Hymenoptera</taxon>
        <taxon>Apocrita</taxon>
        <taxon>Aculeata</taxon>
        <taxon>Formicoidea</taxon>
        <taxon>Formicidae</taxon>
        <taxon>Myrmicinae</taxon>
        <taxon>Temnothorax</taxon>
    </lineage>
</organism>
<keyword evidence="5 10" id="KW-0552">Olfaction</keyword>
<dbReference type="GO" id="GO:0007165">
    <property type="term" value="P:signal transduction"/>
    <property type="evidence" value="ECO:0007669"/>
    <property type="project" value="UniProtKB-KW"/>
</dbReference>
<feature type="transmembrane region" description="Helical" evidence="10">
    <location>
        <begin position="173"/>
        <end position="206"/>
    </location>
</feature>
<evidence type="ECO:0000313" key="12">
    <source>
        <dbReference type="RefSeq" id="XP_024876604.1"/>
    </source>
</evidence>
<gene>
    <name evidence="12" type="primary">LOC112457658</name>
</gene>
<evidence type="ECO:0000256" key="7">
    <source>
        <dbReference type="ARBA" id="ARBA00023136"/>
    </source>
</evidence>
<dbReference type="PANTHER" id="PTHR21137:SF35">
    <property type="entry name" value="ODORANT RECEPTOR 19A-RELATED"/>
    <property type="match status" value="1"/>
</dbReference>
<dbReference type="AlphaFoldDB" id="A0A6J1Q356"/>
<keyword evidence="4 10" id="KW-0812">Transmembrane</keyword>
<keyword evidence="8 10" id="KW-0675">Receptor</keyword>
<dbReference type="InterPro" id="IPR004117">
    <property type="entry name" value="7tm6_olfct_rcpt"/>
</dbReference>
<evidence type="ECO:0000313" key="11">
    <source>
        <dbReference type="Proteomes" id="UP000504618"/>
    </source>
</evidence>
<feature type="transmembrane region" description="Helical" evidence="10">
    <location>
        <begin position="257"/>
        <end position="278"/>
    </location>
</feature>
<dbReference type="GO" id="GO:0005886">
    <property type="term" value="C:plasma membrane"/>
    <property type="evidence" value="ECO:0007669"/>
    <property type="project" value="UniProtKB-SubCell"/>
</dbReference>
<evidence type="ECO:0000256" key="8">
    <source>
        <dbReference type="ARBA" id="ARBA00023170"/>
    </source>
</evidence>
<accession>A0A6J1Q356</accession>
<keyword evidence="7 10" id="KW-0472">Membrane</keyword>
<evidence type="ECO:0000256" key="6">
    <source>
        <dbReference type="ARBA" id="ARBA00022989"/>
    </source>
</evidence>
<reference evidence="12" key="1">
    <citation type="submission" date="2025-08" db="UniProtKB">
        <authorList>
            <consortium name="RefSeq"/>
        </authorList>
    </citation>
    <scope>IDENTIFICATION</scope>
    <source>
        <tissue evidence="12">Whole body</tissue>
    </source>
</reference>
<keyword evidence="2" id="KW-1003">Cell membrane</keyword>
<dbReference type="PANTHER" id="PTHR21137">
    <property type="entry name" value="ODORANT RECEPTOR"/>
    <property type="match status" value="1"/>
</dbReference>
<evidence type="ECO:0000256" key="4">
    <source>
        <dbReference type="ARBA" id="ARBA00022692"/>
    </source>
</evidence>
<comment type="subcellular location">
    <subcellularLocation>
        <location evidence="1 10">Cell membrane</location>
        <topology evidence="1 10">Multi-pass membrane protein</topology>
    </subcellularLocation>
</comment>
<dbReference type="GeneID" id="112457658"/>
<name>A0A6J1Q356_9HYME</name>
<protein>
    <recommendedName>
        <fullName evidence="10">Odorant receptor</fullName>
    </recommendedName>
</protein>
<evidence type="ECO:0000256" key="5">
    <source>
        <dbReference type="ARBA" id="ARBA00022725"/>
    </source>
</evidence>
<feature type="transmembrane region" description="Helical" evidence="10">
    <location>
        <begin position="337"/>
        <end position="353"/>
    </location>
</feature>
<evidence type="ECO:0000256" key="3">
    <source>
        <dbReference type="ARBA" id="ARBA00022606"/>
    </source>
</evidence>
<feature type="non-terminal residue" evidence="12">
    <location>
        <position position="387"/>
    </location>
</feature>
<feature type="transmembrane region" description="Helical" evidence="10">
    <location>
        <begin position="32"/>
        <end position="54"/>
    </location>
</feature>
<dbReference type="Pfam" id="PF02949">
    <property type="entry name" value="7tm_6"/>
    <property type="match status" value="1"/>
</dbReference>
<evidence type="ECO:0000256" key="9">
    <source>
        <dbReference type="ARBA" id="ARBA00023224"/>
    </source>
</evidence>
<proteinExistence type="inferred from homology"/>
<keyword evidence="3 10" id="KW-0716">Sensory transduction</keyword>
<sequence length="387" mass="44590">MISVVDKYFSLNRILLLIVGLWPYQKSKLARLHSFCCISIIVTFIIFQFTTFLTTKCTTDHIIKIFALSSGISAFVIKYNSFCVNSNTIKNLMEQLQCIYDDIMDKNEITIIDRYADIAKRYTITFTICLCCSISVVTVVQLWPDFDIILSANKSRSYRLQVSTEYFMDQEKYYYLLLLHINLALYMGLTVLVATGLMLLAFLYHACGMFEIASYRIKNAIDIYISSIKLKNKSLVCKGLIYGVYIHRKAMMFSDYLISRFEISFMFLIVVSVINLSLNTFRLFQMLSSSTYNIEELLITLISTGICFIYMFLANFIGQEITDHYDLIFATAYKVQWYITPLYIQNFILFLLLRGNKYFGLNVGGLFVGSLPCFASLANASLSFFIV</sequence>
<dbReference type="RefSeq" id="XP_024876604.1">
    <property type="nucleotide sequence ID" value="XM_025020836.1"/>
</dbReference>
<dbReference type="GO" id="GO:0005549">
    <property type="term" value="F:odorant binding"/>
    <property type="evidence" value="ECO:0007669"/>
    <property type="project" value="InterPro"/>
</dbReference>
<evidence type="ECO:0000256" key="2">
    <source>
        <dbReference type="ARBA" id="ARBA00022475"/>
    </source>
</evidence>
<evidence type="ECO:0000256" key="10">
    <source>
        <dbReference type="RuleBase" id="RU351113"/>
    </source>
</evidence>
<feature type="transmembrane region" description="Helical" evidence="10">
    <location>
        <begin position="122"/>
        <end position="143"/>
    </location>
</feature>
<comment type="similarity">
    <text evidence="10">Belongs to the insect chemoreceptor superfamily. Heteromeric odorant receptor channel (TC 1.A.69) family.</text>
</comment>
<keyword evidence="9 10" id="KW-0807">Transducer</keyword>
<feature type="transmembrane region" description="Helical" evidence="10">
    <location>
        <begin position="298"/>
        <end position="317"/>
    </location>
</feature>
<dbReference type="Proteomes" id="UP000504618">
    <property type="component" value="Unplaced"/>
</dbReference>
<feature type="transmembrane region" description="Helical" evidence="10">
    <location>
        <begin position="365"/>
        <end position="386"/>
    </location>
</feature>
<dbReference type="GO" id="GO:0004984">
    <property type="term" value="F:olfactory receptor activity"/>
    <property type="evidence" value="ECO:0007669"/>
    <property type="project" value="InterPro"/>
</dbReference>
<evidence type="ECO:0000256" key="1">
    <source>
        <dbReference type="ARBA" id="ARBA00004651"/>
    </source>
</evidence>